<feature type="transmembrane region" description="Helical" evidence="2">
    <location>
        <begin position="257"/>
        <end position="279"/>
    </location>
</feature>
<name>A0AA87RA00_9MICO</name>
<dbReference type="RefSeq" id="WP_146792421.1">
    <property type="nucleotide sequence ID" value="NZ_BJUU01000002.1"/>
</dbReference>
<evidence type="ECO:0000256" key="2">
    <source>
        <dbReference type="SAM" id="Phobius"/>
    </source>
</evidence>
<feature type="region of interest" description="Disordered" evidence="1">
    <location>
        <begin position="1"/>
        <end position="66"/>
    </location>
</feature>
<evidence type="ECO:0000256" key="1">
    <source>
        <dbReference type="SAM" id="MobiDB-lite"/>
    </source>
</evidence>
<feature type="transmembrane region" description="Helical" evidence="2">
    <location>
        <begin position="135"/>
        <end position="159"/>
    </location>
</feature>
<keyword evidence="2" id="KW-1133">Transmembrane helix</keyword>
<feature type="transmembrane region" description="Helical" evidence="2">
    <location>
        <begin position="180"/>
        <end position="201"/>
    </location>
</feature>
<comment type="caution">
    <text evidence="3">The sequence shown here is derived from an EMBL/GenBank/DDBJ whole genome shotgun (WGS) entry which is preliminary data.</text>
</comment>
<keyword evidence="2" id="KW-0472">Membrane</keyword>
<proteinExistence type="predicted"/>
<reference evidence="3 4" key="1">
    <citation type="submission" date="2019-07" db="EMBL/GenBank/DDBJ databases">
        <title>Whole genome shotgun sequence of Agrococcus baldri NBRC 103055.</title>
        <authorList>
            <person name="Hosoyama A."/>
            <person name="Uohara A."/>
            <person name="Ohji S."/>
            <person name="Ichikawa N."/>
        </authorList>
    </citation>
    <scope>NUCLEOTIDE SEQUENCE [LARGE SCALE GENOMIC DNA]</scope>
    <source>
        <strain evidence="3 4">NBRC 103055</strain>
    </source>
</reference>
<accession>A0AA87RA00</accession>
<sequence>MTVPNPHPGASQPAPQLGNPASGMQPQPFAQPHTQQSFAPQPGPQRPYMPPVYDAGPPKPPRPKLTKAAAHRARLAGGVGGGITWLGLGITQLSAIFLLLPVIVGAVVFGIGFAIDQDGTSATAAVWGQTLAWLGSPWGIVIAIGIPAGIVIALLGLWISTRILRHPGVRRPAGVTWAGFGIAVAGAIVLSGFGSVTLPFFGGIPFGGAEFDGFGPGGVDPSTLDEADAQQWLLEGGADVLTQIADPGTLLGFLGPWIAIGQLLALIVPIALSIFTWWWMAHAMRPATTDAADAETAGASSASAV</sequence>
<keyword evidence="4" id="KW-1185">Reference proteome</keyword>
<feature type="transmembrane region" description="Helical" evidence="2">
    <location>
        <begin position="95"/>
        <end position="115"/>
    </location>
</feature>
<keyword evidence="2" id="KW-0812">Transmembrane</keyword>
<protein>
    <submittedName>
        <fullName evidence="3">Uncharacterized protein</fullName>
    </submittedName>
</protein>
<dbReference type="EMBL" id="BJUU01000002">
    <property type="protein sequence ID" value="GEK79026.1"/>
    <property type="molecule type" value="Genomic_DNA"/>
</dbReference>
<feature type="compositionally biased region" description="Pro residues" evidence="1">
    <location>
        <begin position="41"/>
        <end position="50"/>
    </location>
</feature>
<dbReference type="AlphaFoldDB" id="A0AA87RA00"/>
<organism evidence="3 4">
    <name type="scientific">Agrococcus baldri</name>
    <dbReference type="NCBI Taxonomy" id="153730"/>
    <lineage>
        <taxon>Bacteria</taxon>
        <taxon>Bacillati</taxon>
        <taxon>Actinomycetota</taxon>
        <taxon>Actinomycetes</taxon>
        <taxon>Micrococcales</taxon>
        <taxon>Microbacteriaceae</taxon>
        <taxon>Agrococcus</taxon>
    </lineage>
</organism>
<evidence type="ECO:0000313" key="4">
    <source>
        <dbReference type="Proteomes" id="UP000321749"/>
    </source>
</evidence>
<gene>
    <name evidence="3" type="ORF">ABA31_03770</name>
</gene>
<dbReference type="Proteomes" id="UP000321749">
    <property type="component" value="Unassembled WGS sequence"/>
</dbReference>
<evidence type="ECO:0000313" key="3">
    <source>
        <dbReference type="EMBL" id="GEK79026.1"/>
    </source>
</evidence>